<organism evidence="1">
    <name type="scientific">Octopus bimaculoides</name>
    <name type="common">California two-spotted octopus</name>
    <dbReference type="NCBI Taxonomy" id="37653"/>
    <lineage>
        <taxon>Eukaryota</taxon>
        <taxon>Metazoa</taxon>
        <taxon>Spiralia</taxon>
        <taxon>Lophotrochozoa</taxon>
        <taxon>Mollusca</taxon>
        <taxon>Cephalopoda</taxon>
        <taxon>Coleoidea</taxon>
        <taxon>Octopodiformes</taxon>
        <taxon>Octopoda</taxon>
        <taxon>Incirrata</taxon>
        <taxon>Octopodidae</taxon>
        <taxon>Octopus</taxon>
    </lineage>
</organism>
<dbReference type="AlphaFoldDB" id="A0A0L8HQG8"/>
<accession>A0A0L8HQG8</accession>
<proteinExistence type="predicted"/>
<sequence length="81" mass="9440">MFTTKCNQSIQLVYLFEDTSAATMISLVLIVTKVNCYQPKVLEIEKTCFTRGSLFKLGFEILPQQNLLIYPGYFVRIYYLK</sequence>
<dbReference type="EMBL" id="KQ417540">
    <property type="protein sequence ID" value="KOF91419.1"/>
    <property type="molecule type" value="Genomic_DNA"/>
</dbReference>
<evidence type="ECO:0000313" key="1">
    <source>
        <dbReference type="EMBL" id="KOF91419.1"/>
    </source>
</evidence>
<protein>
    <submittedName>
        <fullName evidence="1">Uncharacterized protein</fullName>
    </submittedName>
</protein>
<name>A0A0L8HQG8_OCTBM</name>
<gene>
    <name evidence="1" type="ORF">OCBIM_22008928mg</name>
</gene>
<reference evidence="1" key="1">
    <citation type="submission" date="2015-07" db="EMBL/GenBank/DDBJ databases">
        <title>MeaNS - Measles Nucleotide Surveillance Program.</title>
        <authorList>
            <person name="Tran T."/>
            <person name="Druce J."/>
        </authorList>
    </citation>
    <scope>NUCLEOTIDE SEQUENCE</scope>
    <source>
        <strain evidence="1">UCB-OBI-ISO-001</strain>
        <tissue evidence="1">Gonad</tissue>
    </source>
</reference>